<accession>A0A4R4RVK6</accession>
<evidence type="ECO:0000256" key="1">
    <source>
        <dbReference type="ARBA" id="ARBA00023295"/>
    </source>
</evidence>
<dbReference type="EMBL" id="SMKL01000009">
    <property type="protein sequence ID" value="TDC53399.1"/>
    <property type="molecule type" value="Genomic_DNA"/>
</dbReference>
<dbReference type="InterPro" id="IPR013783">
    <property type="entry name" value="Ig-like_fold"/>
</dbReference>
<keyword evidence="2" id="KW-0624">Polysaccharide degradation</keyword>
<dbReference type="AlphaFoldDB" id="A0A4R4RVK6"/>
<sequence>MRGRANAVLVTRDPMPAAVAGVAGSALSPSSARVSWTASEHADGYDVERRAAGTGSWEPAGHVGAGATSLGVTGPAPPTAYEFQVHAFTEPDPGRPARRRPRSRPRPGSRPAP</sequence>
<feature type="compositionally biased region" description="Basic residues" evidence="3">
    <location>
        <begin position="96"/>
        <end position="107"/>
    </location>
</feature>
<dbReference type="SUPFAM" id="SSF49265">
    <property type="entry name" value="Fibronectin type III"/>
    <property type="match status" value="1"/>
</dbReference>
<gene>
    <name evidence="5" type="ORF">E1212_05670</name>
</gene>
<dbReference type="InterPro" id="IPR003961">
    <property type="entry name" value="FN3_dom"/>
</dbReference>
<dbReference type="Proteomes" id="UP000295621">
    <property type="component" value="Unassembled WGS sequence"/>
</dbReference>
<dbReference type="GO" id="GO:0000272">
    <property type="term" value="P:polysaccharide catabolic process"/>
    <property type="evidence" value="ECO:0007669"/>
    <property type="project" value="UniProtKB-KW"/>
</dbReference>
<keyword evidence="6" id="KW-1185">Reference proteome</keyword>
<feature type="domain" description="Fibronectin type-III" evidence="4">
    <location>
        <begin position="18"/>
        <end position="107"/>
    </location>
</feature>
<organism evidence="5 6">
    <name type="scientific">Jiangella ureilytica</name>
    <dbReference type="NCBI Taxonomy" id="2530374"/>
    <lineage>
        <taxon>Bacteria</taxon>
        <taxon>Bacillati</taxon>
        <taxon>Actinomycetota</taxon>
        <taxon>Actinomycetes</taxon>
        <taxon>Jiangellales</taxon>
        <taxon>Jiangellaceae</taxon>
        <taxon>Jiangella</taxon>
    </lineage>
</organism>
<evidence type="ECO:0000259" key="4">
    <source>
        <dbReference type="PROSITE" id="PS50853"/>
    </source>
</evidence>
<dbReference type="InterPro" id="IPR036116">
    <property type="entry name" value="FN3_sf"/>
</dbReference>
<dbReference type="SMART" id="SM00060">
    <property type="entry name" value="FN3"/>
    <property type="match status" value="1"/>
</dbReference>
<dbReference type="Gene3D" id="2.60.40.10">
    <property type="entry name" value="Immunoglobulins"/>
    <property type="match status" value="1"/>
</dbReference>
<protein>
    <submittedName>
        <fullName evidence="5">Fibronectin type III domain-containing protein</fullName>
    </submittedName>
</protein>
<evidence type="ECO:0000313" key="6">
    <source>
        <dbReference type="Proteomes" id="UP000295621"/>
    </source>
</evidence>
<keyword evidence="1" id="KW-0378">Hydrolase</keyword>
<name>A0A4R4RVK6_9ACTN</name>
<dbReference type="CDD" id="cd00063">
    <property type="entry name" value="FN3"/>
    <property type="match status" value="1"/>
</dbReference>
<dbReference type="OrthoDB" id="9815404at2"/>
<dbReference type="GO" id="GO:0016798">
    <property type="term" value="F:hydrolase activity, acting on glycosyl bonds"/>
    <property type="evidence" value="ECO:0007669"/>
    <property type="project" value="UniProtKB-KW"/>
</dbReference>
<dbReference type="Pfam" id="PF00041">
    <property type="entry name" value="fn3"/>
    <property type="match status" value="1"/>
</dbReference>
<keyword evidence="1" id="KW-0326">Glycosidase</keyword>
<reference evidence="5 6" key="1">
    <citation type="submission" date="2019-02" db="EMBL/GenBank/DDBJ databases">
        <title>Draft genome sequences of novel Actinobacteria.</title>
        <authorList>
            <person name="Sahin N."/>
            <person name="Ay H."/>
            <person name="Saygin H."/>
        </authorList>
    </citation>
    <scope>NUCLEOTIDE SEQUENCE [LARGE SCALE GENOMIC DNA]</scope>
    <source>
        <strain evidence="5 6">KC603</strain>
    </source>
</reference>
<proteinExistence type="predicted"/>
<evidence type="ECO:0000256" key="3">
    <source>
        <dbReference type="SAM" id="MobiDB-lite"/>
    </source>
</evidence>
<feature type="region of interest" description="Disordered" evidence="3">
    <location>
        <begin position="51"/>
        <end position="113"/>
    </location>
</feature>
<evidence type="ECO:0000313" key="5">
    <source>
        <dbReference type="EMBL" id="TDC53399.1"/>
    </source>
</evidence>
<dbReference type="PROSITE" id="PS50853">
    <property type="entry name" value="FN3"/>
    <property type="match status" value="1"/>
</dbReference>
<evidence type="ECO:0000256" key="2">
    <source>
        <dbReference type="ARBA" id="ARBA00023326"/>
    </source>
</evidence>
<keyword evidence="2" id="KW-0119">Carbohydrate metabolism</keyword>
<comment type="caution">
    <text evidence="5">The sequence shown here is derived from an EMBL/GenBank/DDBJ whole genome shotgun (WGS) entry which is preliminary data.</text>
</comment>
<dbReference type="RefSeq" id="WP_131980213.1">
    <property type="nucleotide sequence ID" value="NZ_SMKL01000009.1"/>
</dbReference>